<name>A0A1I2UR14_9HYPH</name>
<dbReference type="RefSeq" id="WP_091971971.1">
    <property type="nucleotide sequence ID" value="NZ_FOPM01000011.1"/>
</dbReference>
<sequence>MTTNVGRADRMLRLVVGFIVAGLGLTMLTDIWAYVAVGIGVVLALTALVGSCPAYTILGLNTCRRRISGA</sequence>
<evidence type="ECO:0000256" key="1">
    <source>
        <dbReference type="SAM" id="Phobius"/>
    </source>
</evidence>
<evidence type="ECO:0000313" key="3">
    <source>
        <dbReference type="EMBL" id="SFG78719.1"/>
    </source>
</evidence>
<accession>A0A1I2UR14</accession>
<keyword evidence="1" id="KW-0812">Transmembrane</keyword>
<protein>
    <recommendedName>
        <fullName evidence="2">Inner membrane protein YgaP-like transmembrane domain-containing protein</fullName>
    </recommendedName>
</protein>
<feature type="transmembrane region" description="Helical" evidence="1">
    <location>
        <begin position="34"/>
        <end position="58"/>
    </location>
</feature>
<dbReference type="Pfam" id="PF11127">
    <property type="entry name" value="YgaP-like_TM"/>
    <property type="match status" value="1"/>
</dbReference>
<proteinExistence type="predicted"/>
<evidence type="ECO:0000313" key="4">
    <source>
        <dbReference type="Proteomes" id="UP000199229"/>
    </source>
</evidence>
<keyword evidence="4" id="KW-1185">Reference proteome</keyword>
<feature type="transmembrane region" description="Helical" evidence="1">
    <location>
        <begin position="12"/>
        <end position="28"/>
    </location>
</feature>
<dbReference type="AlphaFoldDB" id="A0A1I2UR14"/>
<dbReference type="OrthoDB" id="9804804at2"/>
<keyword evidence="1" id="KW-0472">Membrane</keyword>
<reference evidence="4" key="1">
    <citation type="submission" date="2016-10" db="EMBL/GenBank/DDBJ databases">
        <authorList>
            <person name="Varghese N."/>
            <person name="Submissions S."/>
        </authorList>
    </citation>
    <scope>NUCLEOTIDE SEQUENCE [LARGE SCALE GENOMIC DNA]</scope>
    <source>
        <strain evidence="4">Gh-105</strain>
    </source>
</reference>
<evidence type="ECO:0000259" key="2">
    <source>
        <dbReference type="Pfam" id="PF11127"/>
    </source>
</evidence>
<organism evidence="3 4">
    <name type="scientific">Methylobacterium gossipiicola</name>
    <dbReference type="NCBI Taxonomy" id="582675"/>
    <lineage>
        <taxon>Bacteria</taxon>
        <taxon>Pseudomonadati</taxon>
        <taxon>Pseudomonadota</taxon>
        <taxon>Alphaproteobacteria</taxon>
        <taxon>Hyphomicrobiales</taxon>
        <taxon>Methylobacteriaceae</taxon>
        <taxon>Methylobacterium</taxon>
    </lineage>
</organism>
<feature type="domain" description="Inner membrane protein YgaP-like transmembrane" evidence="2">
    <location>
        <begin position="1"/>
        <end position="65"/>
    </location>
</feature>
<dbReference type="STRING" id="582675.SAMN05192565_11152"/>
<dbReference type="Proteomes" id="UP000199229">
    <property type="component" value="Unassembled WGS sequence"/>
</dbReference>
<gene>
    <name evidence="3" type="ORF">SAMN05192565_11152</name>
</gene>
<keyword evidence="1" id="KW-1133">Transmembrane helix</keyword>
<dbReference type="EMBL" id="FOPM01000011">
    <property type="protein sequence ID" value="SFG78719.1"/>
    <property type="molecule type" value="Genomic_DNA"/>
</dbReference>
<dbReference type="InterPro" id="IPR021309">
    <property type="entry name" value="YgaP-like_TM"/>
</dbReference>